<dbReference type="PhylomeDB" id="A7T7B9"/>
<feature type="non-terminal residue" evidence="2">
    <location>
        <position position="1"/>
    </location>
</feature>
<proteinExistence type="predicted"/>
<dbReference type="Proteomes" id="UP000001593">
    <property type="component" value="Unassembled WGS sequence"/>
</dbReference>
<accession>A7T7B9</accession>
<evidence type="ECO:0000259" key="1">
    <source>
        <dbReference type="Pfam" id="PF24507"/>
    </source>
</evidence>
<dbReference type="Pfam" id="PF24507">
    <property type="entry name" value="Ig_CFAP65_4th"/>
    <property type="match status" value="1"/>
</dbReference>
<dbReference type="eggNOG" id="ENOG502QSJW">
    <property type="taxonomic scope" value="Eukaryota"/>
</dbReference>
<dbReference type="EMBL" id="DS471982">
    <property type="protein sequence ID" value="EDO28133.1"/>
    <property type="molecule type" value="Genomic_DNA"/>
</dbReference>
<dbReference type="InterPro" id="IPR058536">
    <property type="entry name" value="Ig_CFAP65_4th"/>
</dbReference>
<gene>
    <name evidence="2" type="ORF">NEMVEDRAFT_v1g223313</name>
</gene>
<dbReference type="HOGENOM" id="CLU_1059956_0_0_1"/>
<dbReference type="Gene3D" id="2.60.40.10">
    <property type="entry name" value="Immunoglobulins"/>
    <property type="match status" value="1"/>
</dbReference>
<evidence type="ECO:0000313" key="2">
    <source>
        <dbReference type="EMBL" id="EDO28133.1"/>
    </source>
</evidence>
<name>A7T7B9_NEMVE</name>
<organism evidence="2 3">
    <name type="scientific">Nematostella vectensis</name>
    <name type="common">Starlet sea anemone</name>
    <dbReference type="NCBI Taxonomy" id="45351"/>
    <lineage>
        <taxon>Eukaryota</taxon>
        <taxon>Metazoa</taxon>
        <taxon>Cnidaria</taxon>
        <taxon>Anthozoa</taxon>
        <taxon>Hexacorallia</taxon>
        <taxon>Actiniaria</taxon>
        <taxon>Edwardsiidae</taxon>
        <taxon>Nematostella</taxon>
    </lineage>
</organism>
<dbReference type="InterPro" id="IPR052614">
    <property type="entry name" value="CFAP65"/>
</dbReference>
<protein>
    <recommendedName>
        <fullName evidence="1">CFAP65 fourth Ig-like domain-containing protein</fullName>
    </recommendedName>
</protein>
<sequence length="263" mass="29196">AAMVYEAVAVCKYSHTPDNVSEKAMKIEGIGKFPHLIVGRSPGAKAFTENEDRTGQVTVDFGSVPIQTTKTKWIELQNVSPVSPICKCPFQILHRHMRVHDTVFTCPEVCLDTDCLDFTVVESGKQIARTFKVVNNSAVPAAFQFLIDCAQSVFKLNSTCGCIPGGESKTIIAYFTPAKPINYYRQLVCLVQNQDPLFVDLIGTCHTEQVKPAPLRKKHLERFRINESRGLTRIPPEVCYNSTYGTVHGPIYGQHIPSNSHIA</sequence>
<keyword evidence="3" id="KW-1185">Reference proteome</keyword>
<evidence type="ECO:0000313" key="3">
    <source>
        <dbReference type="Proteomes" id="UP000001593"/>
    </source>
</evidence>
<dbReference type="STRING" id="45351.A7T7B9"/>
<dbReference type="PANTHER" id="PTHR46127:SF1">
    <property type="entry name" value="CILIA- AND FLAGELLA-ASSOCIATED PROTEIN 65"/>
    <property type="match status" value="1"/>
</dbReference>
<dbReference type="AlphaFoldDB" id="A7T7B9"/>
<reference evidence="2 3" key="1">
    <citation type="journal article" date="2007" name="Science">
        <title>Sea anemone genome reveals ancestral eumetazoan gene repertoire and genomic organization.</title>
        <authorList>
            <person name="Putnam N.H."/>
            <person name="Srivastava M."/>
            <person name="Hellsten U."/>
            <person name="Dirks B."/>
            <person name="Chapman J."/>
            <person name="Salamov A."/>
            <person name="Terry A."/>
            <person name="Shapiro H."/>
            <person name="Lindquist E."/>
            <person name="Kapitonov V.V."/>
            <person name="Jurka J."/>
            <person name="Genikhovich G."/>
            <person name="Grigoriev I.V."/>
            <person name="Lucas S.M."/>
            <person name="Steele R.E."/>
            <person name="Finnerty J.R."/>
            <person name="Technau U."/>
            <person name="Martindale M.Q."/>
            <person name="Rokhsar D.S."/>
        </authorList>
    </citation>
    <scope>NUCLEOTIDE SEQUENCE [LARGE SCALE GENOMIC DNA]</scope>
    <source>
        <strain evidence="3">CH2 X CH6</strain>
    </source>
</reference>
<feature type="domain" description="CFAP65 fourth Ig-like" evidence="1">
    <location>
        <begin position="115"/>
        <end position="208"/>
    </location>
</feature>
<dbReference type="PANTHER" id="PTHR46127">
    <property type="entry name" value="CILIA- AND FLAGELLA-ASSOCIATED PROTEIN 65"/>
    <property type="match status" value="1"/>
</dbReference>
<dbReference type="InterPro" id="IPR013783">
    <property type="entry name" value="Ig-like_fold"/>
</dbReference>
<dbReference type="InParanoid" id="A7T7B9"/>